<keyword evidence="4 5" id="KW-0274">FAD</keyword>
<dbReference type="InterPro" id="IPR006091">
    <property type="entry name" value="Acyl-CoA_Oxase/DH_mid-dom"/>
</dbReference>
<dbReference type="InterPro" id="IPR013786">
    <property type="entry name" value="AcylCoA_DH/ox_N"/>
</dbReference>
<dbReference type="SUPFAM" id="SSF47203">
    <property type="entry name" value="Acyl-CoA dehydrogenase C-terminal domain-like"/>
    <property type="match status" value="1"/>
</dbReference>
<dbReference type="EMBL" id="JADNYM010000019">
    <property type="protein sequence ID" value="MBG0740599.1"/>
    <property type="molecule type" value="Genomic_DNA"/>
</dbReference>
<dbReference type="InterPro" id="IPR009075">
    <property type="entry name" value="AcylCo_DH/oxidase_C"/>
</dbReference>
<keyword evidence="5" id="KW-0560">Oxidoreductase</keyword>
<dbReference type="GO" id="GO:0050660">
    <property type="term" value="F:flavin adenine dinucleotide binding"/>
    <property type="evidence" value="ECO:0007669"/>
    <property type="project" value="InterPro"/>
</dbReference>
<comment type="caution">
    <text evidence="9">The sequence shown here is derived from an EMBL/GenBank/DDBJ whole genome shotgun (WGS) entry which is preliminary data.</text>
</comment>
<dbReference type="GO" id="GO:0003995">
    <property type="term" value="F:acyl-CoA dehydrogenase activity"/>
    <property type="evidence" value="ECO:0007669"/>
    <property type="project" value="InterPro"/>
</dbReference>
<feature type="domain" description="Acyl-CoA dehydrogenase/oxidase N-terminal" evidence="8">
    <location>
        <begin position="18"/>
        <end position="128"/>
    </location>
</feature>
<dbReference type="Gene3D" id="1.20.140.10">
    <property type="entry name" value="Butyryl-CoA Dehydrogenase, subunit A, domain 3"/>
    <property type="match status" value="1"/>
</dbReference>
<keyword evidence="3 5" id="KW-0285">Flavoprotein</keyword>
<evidence type="ECO:0000259" key="6">
    <source>
        <dbReference type="Pfam" id="PF00441"/>
    </source>
</evidence>
<dbReference type="Gene3D" id="1.10.540.10">
    <property type="entry name" value="Acyl-CoA dehydrogenase/oxidase, N-terminal domain"/>
    <property type="match status" value="1"/>
</dbReference>
<dbReference type="FunFam" id="1.10.540.10:FF:000026">
    <property type="entry name" value="Acyl-CoA dehydrogenase medium chain"/>
    <property type="match status" value="1"/>
</dbReference>
<evidence type="ECO:0000256" key="4">
    <source>
        <dbReference type="ARBA" id="ARBA00022827"/>
    </source>
</evidence>
<dbReference type="Gene3D" id="2.40.110.10">
    <property type="entry name" value="Butyryl-CoA Dehydrogenase, subunit A, domain 2"/>
    <property type="match status" value="1"/>
</dbReference>
<protein>
    <submittedName>
        <fullName evidence="9">Acyl-CoA dehydrogenase family protein</fullName>
    </submittedName>
</protein>
<gene>
    <name evidence="9" type="ORF">IV500_14560</name>
</gene>
<dbReference type="Pfam" id="PF02771">
    <property type="entry name" value="Acyl-CoA_dh_N"/>
    <property type="match status" value="1"/>
</dbReference>
<dbReference type="Pfam" id="PF00441">
    <property type="entry name" value="Acyl-CoA_dh_1"/>
    <property type="match status" value="1"/>
</dbReference>
<accession>A0A931CSE5</accession>
<evidence type="ECO:0000256" key="1">
    <source>
        <dbReference type="ARBA" id="ARBA00001974"/>
    </source>
</evidence>
<feature type="domain" description="Acyl-CoA dehydrogenase/oxidase C-terminal" evidence="6">
    <location>
        <begin position="264"/>
        <end position="402"/>
    </location>
</feature>
<dbReference type="AlphaFoldDB" id="A0A931CSE5"/>
<evidence type="ECO:0000259" key="8">
    <source>
        <dbReference type="Pfam" id="PF02771"/>
    </source>
</evidence>
<evidence type="ECO:0000313" key="9">
    <source>
        <dbReference type="EMBL" id="MBG0740599.1"/>
    </source>
</evidence>
<organism evidence="9 10">
    <name type="scientific">Arthrobacter terrae</name>
    <dbReference type="NCBI Taxonomy" id="2935737"/>
    <lineage>
        <taxon>Bacteria</taxon>
        <taxon>Bacillati</taxon>
        <taxon>Actinomycetota</taxon>
        <taxon>Actinomycetes</taxon>
        <taxon>Micrococcales</taxon>
        <taxon>Micrococcaceae</taxon>
        <taxon>Arthrobacter</taxon>
    </lineage>
</organism>
<comment type="similarity">
    <text evidence="2 5">Belongs to the acyl-CoA dehydrogenase family.</text>
</comment>
<evidence type="ECO:0000259" key="7">
    <source>
        <dbReference type="Pfam" id="PF02770"/>
    </source>
</evidence>
<dbReference type="PANTHER" id="PTHR43188:SF1">
    <property type="entry name" value="ACYL-COA DEHYDROGENASE"/>
    <property type="match status" value="1"/>
</dbReference>
<dbReference type="InterPro" id="IPR045008">
    <property type="entry name" value="ACX4-like"/>
</dbReference>
<feature type="domain" description="Acyl-CoA oxidase/dehydrogenase middle" evidence="7">
    <location>
        <begin position="133"/>
        <end position="199"/>
    </location>
</feature>
<dbReference type="InterPro" id="IPR046373">
    <property type="entry name" value="Acyl-CoA_Oxase/DH_mid-dom_sf"/>
</dbReference>
<dbReference type="InterPro" id="IPR009100">
    <property type="entry name" value="AcylCoA_DH/oxidase_NM_dom_sf"/>
</dbReference>
<dbReference type="PANTHER" id="PTHR43188">
    <property type="entry name" value="ACYL-COENZYME A OXIDASE"/>
    <property type="match status" value="1"/>
</dbReference>
<proteinExistence type="inferred from homology"/>
<comment type="cofactor">
    <cofactor evidence="1 5">
        <name>FAD</name>
        <dbReference type="ChEBI" id="CHEBI:57692"/>
    </cofactor>
</comment>
<dbReference type="InterPro" id="IPR037069">
    <property type="entry name" value="AcylCoA_DH/ox_N_sf"/>
</dbReference>
<evidence type="ECO:0000256" key="3">
    <source>
        <dbReference type="ARBA" id="ARBA00022630"/>
    </source>
</evidence>
<evidence type="ECO:0000256" key="2">
    <source>
        <dbReference type="ARBA" id="ARBA00009347"/>
    </source>
</evidence>
<evidence type="ECO:0000313" key="10">
    <source>
        <dbReference type="Proteomes" id="UP000655366"/>
    </source>
</evidence>
<name>A0A931CSE5_9MICC</name>
<dbReference type="Pfam" id="PF02770">
    <property type="entry name" value="Acyl-CoA_dh_M"/>
    <property type="match status" value="1"/>
</dbReference>
<dbReference type="GO" id="GO:0006635">
    <property type="term" value="P:fatty acid beta-oxidation"/>
    <property type="evidence" value="ECO:0007669"/>
    <property type="project" value="InterPro"/>
</dbReference>
<sequence>MAEREVNVDYFRLDDALTDDERALRDRIRAYVASDILPMINDYWERADFPAELLPGLARLGVIGSTIDGYGCPGLSRRAAGIVAREMARGDGSINTFLGVHSSLCMGAINMLGSEEQKQRWLPPLATLEKTGAFALTEPAHGSDSVALETSARRDGDDFVLNGHKRWIGNGDRADVVVIFARDVADSQVKAFVLEKGDDVLVQGDDVPATSGDGAYPAGYRPTVITGKIGKRAIMQADIVLEDLRIPARNVLEFCNSFKDVSLVLTATRGGAAWEAVGHGMAAYEIAAAYALERRQFGKPIGSFQLVQGRLANMLSELTSMQLMCTRMAELAEAGQLTGPMASMVKMSTAQKGKWICAEARDILAGNGLLLERHVARHLTDMDVVSTYEGTDSIQSLLVGRDITGISAFK</sequence>
<reference evidence="9 10" key="1">
    <citation type="submission" date="2020-11" db="EMBL/GenBank/DDBJ databases">
        <title>Arthrobacter antarcticus sp. nov., isolated from Antarctic Soil.</title>
        <authorList>
            <person name="Li J."/>
        </authorList>
    </citation>
    <scope>NUCLEOTIDE SEQUENCE [LARGE SCALE GENOMIC DNA]</scope>
    <source>
        <strain evidence="9 10">Z1-20</strain>
    </source>
</reference>
<dbReference type="SUPFAM" id="SSF56645">
    <property type="entry name" value="Acyl-CoA dehydrogenase NM domain-like"/>
    <property type="match status" value="1"/>
</dbReference>
<dbReference type="InterPro" id="IPR036250">
    <property type="entry name" value="AcylCo_DH-like_C"/>
</dbReference>
<keyword evidence="10" id="KW-1185">Reference proteome</keyword>
<dbReference type="Proteomes" id="UP000655366">
    <property type="component" value="Unassembled WGS sequence"/>
</dbReference>
<evidence type="ECO:0000256" key="5">
    <source>
        <dbReference type="RuleBase" id="RU362125"/>
    </source>
</evidence>
<dbReference type="RefSeq" id="WP_196397539.1">
    <property type="nucleotide sequence ID" value="NZ_JADNYM010000019.1"/>
</dbReference>